<evidence type="ECO:0000259" key="1">
    <source>
        <dbReference type="SMART" id="SM00880"/>
    </source>
</evidence>
<protein>
    <recommendedName>
        <fullName evidence="1">CHAD domain-containing protein</fullName>
    </recommendedName>
</protein>
<evidence type="ECO:0000313" key="3">
    <source>
        <dbReference type="Proteomes" id="UP000465240"/>
    </source>
</evidence>
<proteinExistence type="predicted"/>
<name>A0ABQ1CBC1_9MYCO</name>
<dbReference type="Proteomes" id="UP000465240">
    <property type="component" value="Unassembled WGS sequence"/>
</dbReference>
<dbReference type="InterPro" id="IPR007899">
    <property type="entry name" value="CHAD_dom"/>
</dbReference>
<keyword evidence="3" id="KW-1185">Reference proteome</keyword>
<organism evidence="2 3">
    <name type="scientific">Mycobacterium paragordonae</name>
    <dbReference type="NCBI Taxonomy" id="1389713"/>
    <lineage>
        <taxon>Bacteria</taxon>
        <taxon>Bacillati</taxon>
        <taxon>Actinomycetota</taxon>
        <taxon>Actinomycetes</taxon>
        <taxon>Mycobacteriales</taxon>
        <taxon>Mycobacteriaceae</taxon>
        <taxon>Mycobacterium</taxon>
    </lineage>
</organism>
<accession>A0ABQ1CBC1</accession>
<dbReference type="SMART" id="SM00880">
    <property type="entry name" value="CHAD"/>
    <property type="match status" value="1"/>
</dbReference>
<dbReference type="Gene3D" id="1.40.20.10">
    <property type="entry name" value="CHAD domain"/>
    <property type="match status" value="1"/>
</dbReference>
<dbReference type="EMBL" id="BLKX01000001">
    <property type="protein sequence ID" value="GFG81803.1"/>
    <property type="molecule type" value="Genomic_DNA"/>
</dbReference>
<dbReference type="Pfam" id="PF05235">
    <property type="entry name" value="CHAD"/>
    <property type="match status" value="1"/>
</dbReference>
<comment type="caution">
    <text evidence="2">The sequence shown here is derived from an EMBL/GenBank/DDBJ whole genome shotgun (WGS) entry which is preliminary data.</text>
</comment>
<dbReference type="PANTHER" id="PTHR39339">
    <property type="entry name" value="SLR1444 PROTEIN"/>
    <property type="match status" value="1"/>
</dbReference>
<dbReference type="PANTHER" id="PTHR39339:SF1">
    <property type="entry name" value="CHAD DOMAIN-CONTAINING PROTEIN"/>
    <property type="match status" value="1"/>
</dbReference>
<sequence>MAVAFAEMLAGVASQSSAAVADYLNAQIDHIVAGSVGLRNGEDPIHDTRVAIRRLRSTVRVFAKVLDGTGDLDDDLKWFAGLLGEVRDCQVQRRRFTAAIDDLPRELVLGPVKSRIRNDLRAVELPARRRVSEEMESDRYQALMAVLQEWRIRPPVVRGCRAKRCASRLPGPPARPIGGWPRRLTTVPQPCCIGPARPRSALATPPN</sequence>
<reference evidence="2 3" key="1">
    <citation type="journal article" date="2019" name="Emerg. Microbes Infect.">
        <title>Comprehensive subspecies identification of 175 nontuberculous mycobacteria species based on 7547 genomic profiles.</title>
        <authorList>
            <person name="Matsumoto Y."/>
            <person name="Kinjo T."/>
            <person name="Motooka D."/>
            <person name="Nabeya D."/>
            <person name="Jung N."/>
            <person name="Uechi K."/>
            <person name="Horii T."/>
            <person name="Iida T."/>
            <person name="Fujita J."/>
            <person name="Nakamura S."/>
        </authorList>
    </citation>
    <scope>NUCLEOTIDE SEQUENCE [LARGE SCALE GENOMIC DNA]</scope>
    <source>
        <strain evidence="2 3">JCM 18565</strain>
    </source>
</reference>
<gene>
    <name evidence="2" type="ORF">MPRG_50790</name>
</gene>
<feature type="domain" description="CHAD" evidence="1">
    <location>
        <begin position="23"/>
        <end position="199"/>
    </location>
</feature>
<dbReference type="InterPro" id="IPR038186">
    <property type="entry name" value="CHAD_dom_sf"/>
</dbReference>
<evidence type="ECO:0000313" key="2">
    <source>
        <dbReference type="EMBL" id="GFG81803.1"/>
    </source>
</evidence>